<keyword evidence="1" id="KW-0732">Signal</keyword>
<evidence type="ECO:0000256" key="1">
    <source>
        <dbReference type="SAM" id="SignalP"/>
    </source>
</evidence>
<dbReference type="AlphaFoldDB" id="A0A8C3NVC0"/>
<evidence type="ECO:0000313" key="3">
    <source>
        <dbReference type="Proteomes" id="UP000694396"/>
    </source>
</evidence>
<proteinExistence type="predicted"/>
<organism evidence="2 3">
    <name type="scientific">Cyanoderma ruficeps</name>
    <name type="common">rufous-capped babbler</name>
    <dbReference type="NCBI Taxonomy" id="181631"/>
    <lineage>
        <taxon>Eukaryota</taxon>
        <taxon>Metazoa</taxon>
        <taxon>Chordata</taxon>
        <taxon>Craniata</taxon>
        <taxon>Vertebrata</taxon>
        <taxon>Euteleostomi</taxon>
        <taxon>Archelosauria</taxon>
        <taxon>Archosauria</taxon>
        <taxon>Dinosauria</taxon>
        <taxon>Saurischia</taxon>
        <taxon>Theropoda</taxon>
        <taxon>Coelurosauria</taxon>
        <taxon>Aves</taxon>
        <taxon>Neognathae</taxon>
        <taxon>Neoaves</taxon>
        <taxon>Telluraves</taxon>
        <taxon>Australaves</taxon>
        <taxon>Passeriformes</taxon>
        <taxon>Sylvioidea</taxon>
        <taxon>Timaliidae</taxon>
        <taxon>Cyanoderma</taxon>
    </lineage>
</organism>
<feature type="chain" id="PRO_5046726836" description="Secreted protein" evidence="1">
    <location>
        <begin position="27"/>
        <end position="137"/>
    </location>
</feature>
<name>A0A8C3NVC0_9PASS</name>
<sequence>MGCIISSSILCLHLQFIEVTFLKVQGTRCPYLPVLTVHNEQRYYGARNVTEGVGDPPIGARVCIRRLHPQHKRSYRKILCNSRLVDAFAEHGRVVVGICHVDANLDSPRPRGVPTVHRCQHKLKGALLLPVQRSLQD</sequence>
<reference evidence="2" key="1">
    <citation type="submission" date="2025-08" db="UniProtKB">
        <authorList>
            <consortium name="Ensembl"/>
        </authorList>
    </citation>
    <scope>IDENTIFICATION</scope>
</reference>
<evidence type="ECO:0008006" key="4">
    <source>
        <dbReference type="Google" id="ProtNLM"/>
    </source>
</evidence>
<accession>A0A8C3NVC0</accession>
<dbReference type="Ensembl" id="ENSCRFT00000002526.1">
    <property type="protein sequence ID" value="ENSCRFP00000002417.1"/>
    <property type="gene ID" value="ENSCRFG00000001985.1"/>
</dbReference>
<evidence type="ECO:0000313" key="2">
    <source>
        <dbReference type="Ensembl" id="ENSCRFP00000002417.1"/>
    </source>
</evidence>
<keyword evidence="3" id="KW-1185">Reference proteome</keyword>
<protein>
    <recommendedName>
        <fullName evidence="4">Secreted protein</fullName>
    </recommendedName>
</protein>
<reference evidence="2" key="2">
    <citation type="submission" date="2025-09" db="UniProtKB">
        <authorList>
            <consortium name="Ensembl"/>
        </authorList>
    </citation>
    <scope>IDENTIFICATION</scope>
</reference>
<dbReference type="Proteomes" id="UP000694396">
    <property type="component" value="Unplaced"/>
</dbReference>
<feature type="signal peptide" evidence="1">
    <location>
        <begin position="1"/>
        <end position="26"/>
    </location>
</feature>